<dbReference type="SUPFAM" id="SSF56935">
    <property type="entry name" value="Porins"/>
    <property type="match status" value="1"/>
</dbReference>
<evidence type="ECO:0000256" key="5">
    <source>
        <dbReference type="ARBA" id="ARBA00022729"/>
    </source>
</evidence>
<sequence length="382" mass="40407">MNRIVPGVGALLLLSTSMAQAGALDRSGQPVTAIFEEGNYAELSFGFTQPDVQGVLGPVASGNVAVDYATTTLAFKYDLSERLSFAVIVDEPFGADVDYGEADRGYPIAGSTAVFESTSVTALGRYQFSDSLSVHAGARLVRVDADLFVNSYAPTGAGQTYQAEFDEDEDVGFVIGGAYERPEIALRVALTYSSETSFSHDTTYSGFFVPAPGAPQIPFGGPGTTEYTLPQSVNLDFRTGIAEGTAIFGSIRWVDWSSTEIVVPPPYAANPVVSYEEDVVTYTLGVGRRFTDQLTGTAAVIYEPATGSDFDRTTGTGGVSNLSPTSGQLGVQLAATYALNENIELTGAVRYTRLGDVTTRSIGASFEDNDALTAGLRVGFRF</sequence>
<dbReference type="GO" id="GO:0009279">
    <property type="term" value="C:cell outer membrane"/>
    <property type="evidence" value="ECO:0007669"/>
    <property type="project" value="UniProtKB-SubCell"/>
</dbReference>
<evidence type="ECO:0000256" key="7">
    <source>
        <dbReference type="ARBA" id="ARBA00023237"/>
    </source>
</evidence>
<dbReference type="PANTHER" id="PTHR35093">
    <property type="entry name" value="OUTER MEMBRANE PROTEIN NMB0088-RELATED"/>
    <property type="match status" value="1"/>
</dbReference>
<organism evidence="9">
    <name type="scientific">uncultured Rubellimicrobium sp</name>
    <dbReference type="NCBI Taxonomy" id="543078"/>
    <lineage>
        <taxon>Bacteria</taxon>
        <taxon>Pseudomonadati</taxon>
        <taxon>Pseudomonadota</taxon>
        <taxon>Alphaproteobacteria</taxon>
        <taxon>Rhodobacterales</taxon>
        <taxon>Roseobacteraceae</taxon>
        <taxon>Rubellimicrobium</taxon>
        <taxon>environmental samples</taxon>
    </lineage>
</organism>
<comment type="subcellular location">
    <subcellularLocation>
        <location evidence="1">Cell outer membrane</location>
        <topology evidence="1">Multi-pass membrane protein</topology>
    </subcellularLocation>
</comment>
<evidence type="ECO:0000256" key="4">
    <source>
        <dbReference type="ARBA" id="ARBA00022692"/>
    </source>
</evidence>
<evidence type="ECO:0000256" key="3">
    <source>
        <dbReference type="ARBA" id="ARBA00022452"/>
    </source>
</evidence>
<keyword evidence="6" id="KW-0472">Membrane</keyword>
<evidence type="ECO:0000256" key="1">
    <source>
        <dbReference type="ARBA" id="ARBA00004571"/>
    </source>
</evidence>
<keyword evidence="4" id="KW-0812">Transmembrane</keyword>
<evidence type="ECO:0000256" key="6">
    <source>
        <dbReference type="ARBA" id="ARBA00023136"/>
    </source>
</evidence>
<dbReference type="AlphaFoldDB" id="A0A6J4P6U2"/>
<dbReference type="Gene3D" id="2.40.160.60">
    <property type="entry name" value="Outer membrane protein transport protein (OMPP1/FadL/TodX)"/>
    <property type="match status" value="1"/>
</dbReference>
<proteinExistence type="inferred from homology"/>
<evidence type="ECO:0000313" key="9">
    <source>
        <dbReference type="EMBL" id="CAA9405011.1"/>
    </source>
</evidence>
<feature type="chain" id="PRO_5026960832" evidence="8">
    <location>
        <begin position="22"/>
        <end position="382"/>
    </location>
</feature>
<keyword evidence="7" id="KW-0998">Cell outer membrane</keyword>
<dbReference type="GO" id="GO:0015483">
    <property type="term" value="F:long-chain fatty acid transporting porin activity"/>
    <property type="evidence" value="ECO:0007669"/>
    <property type="project" value="TreeGrafter"/>
</dbReference>
<dbReference type="InterPro" id="IPR005017">
    <property type="entry name" value="OMPP1/FadL/TodX"/>
</dbReference>
<protein>
    <submittedName>
        <fullName evidence="9">Outer membrane transporter, OMPP1/FadL/TodX family</fullName>
    </submittedName>
</protein>
<evidence type="ECO:0000256" key="8">
    <source>
        <dbReference type="SAM" id="SignalP"/>
    </source>
</evidence>
<feature type="signal peptide" evidence="8">
    <location>
        <begin position="1"/>
        <end position="21"/>
    </location>
</feature>
<dbReference type="Pfam" id="PF03349">
    <property type="entry name" value="Toluene_X"/>
    <property type="match status" value="1"/>
</dbReference>
<keyword evidence="5 8" id="KW-0732">Signal</keyword>
<dbReference type="EMBL" id="CADCUU010000173">
    <property type="protein sequence ID" value="CAA9405011.1"/>
    <property type="molecule type" value="Genomic_DNA"/>
</dbReference>
<gene>
    <name evidence="9" type="ORF">AVDCRST_MAG15-1254</name>
</gene>
<accession>A0A6J4P6U2</accession>
<name>A0A6J4P6U2_9RHOB</name>
<comment type="similarity">
    <text evidence="2">Belongs to the OmpP1/FadL family.</text>
</comment>
<reference evidence="9" key="1">
    <citation type="submission" date="2020-02" db="EMBL/GenBank/DDBJ databases">
        <authorList>
            <person name="Meier V. D."/>
        </authorList>
    </citation>
    <scope>NUCLEOTIDE SEQUENCE</scope>
    <source>
        <strain evidence="9">AVDCRST_MAG15</strain>
    </source>
</reference>
<evidence type="ECO:0000256" key="2">
    <source>
        <dbReference type="ARBA" id="ARBA00008163"/>
    </source>
</evidence>
<keyword evidence="3" id="KW-1134">Transmembrane beta strand</keyword>
<dbReference type="PANTHER" id="PTHR35093:SF8">
    <property type="entry name" value="OUTER MEMBRANE PROTEIN NMB0088-RELATED"/>
    <property type="match status" value="1"/>
</dbReference>